<protein>
    <submittedName>
        <fullName evidence="1">Uncharacterized protein</fullName>
    </submittedName>
</protein>
<comment type="caution">
    <text evidence="1">The sequence shown here is derived from an EMBL/GenBank/DDBJ whole genome shotgun (WGS) entry which is preliminary data.</text>
</comment>
<proteinExistence type="predicted"/>
<dbReference type="EMBL" id="JAFCMP010000516">
    <property type="protein sequence ID" value="KAG5178277.1"/>
    <property type="molecule type" value="Genomic_DNA"/>
</dbReference>
<gene>
    <name evidence="1" type="ORF">JKP88DRAFT_225487</name>
</gene>
<evidence type="ECO:0000313" key="1">
    <source>
        <dbReference type="EMBL" id="KAG5178277.1"/>
    </source>
</evidence>
<evidence type="ECO:0000313" key="2">
    <source>
        <dbReference type="Proteomes" id="UP000664859"/>
    </source>
</evidence>
<dbReference type="OrthoDB" id="2121326at2759"/>
<dbReference type="AlphaFoldDB" id="A0A835YMW0"/>
<name>A0A835YMW0_9STRA</name>
<dbReference type="Proteomes" id="UP000664859">
    <property type="component" value="Unassembled WGS sequence"/>
</dbReference>
<sequence length="82" mass="9095">MGSRRWWTSMQTNAALVDAFRVDGIPHLALITPRGDVETALVGNVPRKVVQADLNALLSRQDLPYMGYDAFAGESHDINDRL</sequence>
<organism evidence="1 2">
    <name type="scientific">Tribonema minus</name>
    <dbReference type="NCBI Taxonomy" id="303371"/>
    <lineage>
        <taxon>Eukaryota</taxon>
        <taxon>Sar</taxon>
        <taxon>Stramenopiles</taxon>
        <taxon>Ochrophyta</taxon>
        <taxon>PX clade</taxon>
        <taxon>Xanthophyceae</taxon>
        <taxon>Tribonematales</taxon>
        <taxon>Tribonemataceae</taxon>
        <taxon>Tribonema</taxon>
    </lineage>
</organism>
<reference evidence="1" key="1">
    <citation type="submission" date="2021-02" db="EMBL/GenBank/DDBJ databases">
        <title>First Annotated Genome of the Yellow-green Alga Tribonema minus.</title>
        <authorList>
            <person name="Mahan K.M."/>
        </authorList>
    </citation>
    <scope>NUCLEOTIDE SEQUENCE</scope>
    <source>
        <strain evidence="1">UTEX B ZZ1240</strain>
    </source>
</reference>
<keyword evidence="2" id="KW-1185">Reference proteome</keyword>
<accession>A0A835YMW0</accession>